<feature type="transmembrane region" description="Helical" evidence="6">
    <location>
        <begin position="91"/>
        <end position="112"/>
    </location>
</feature>
<comment type="subcellular location">
    <subcellularLocation>
        <location evidence="1">Cell membrane</location>
        <topology evidence="1">Multi-pass membrane protein</topology>
    </subcellularLocation>
</comment>
<gene>
    <name evidence="7" type="ORF">LK09_15635</name>
</gene>
<comment type="caution">
    <text evidence="7">The sequence shown here is derived from an EMBL/GenBank/DDBJ whole genome shotgun (WGS) entry which is preliminary data.</text>
</comment>
<feature type="transmembrane region" description="Helical" evidence="6">
    <location>
        <begin position="124"/>
        <end position="143"/>
    </location>
</feature>
<accession>A0A0B2A3S7</accession>
<dbReference type="Proteomes" id="UP000031030">
    <property type="component" value="Unassembled WGS sequence"/>
</dbReference>
<evidence type="ECO:0000256" key="6">
    <source>
        <dbReference type="SAM" id="Phobius"/>
    </source>
</evidence>
<organism evidence="7 8">
    <name type="scientific">Microbacterium mangrovi</name>
    <dbReference type="NCBI Taxonomy" id="1348253"/>
    <lineage>
        <taxon>Bacteria</taxon>
        <taxon>Bacillati</taxon>
        <taxon>Actinomycetota</taxon>
        <taxon>Actinomycetes</taxon>
        <taxon>Micrococcales</taxon>
        <taxon>Microbacteriaceae</taxon>
        <taxon>Microbacterium</taxon>
    </lineage>
</organism>
<keyword evidence="3 6" id="KW-0812">Transmembrane</keyword>
<protein>
    <submittedName>
        <fullName evidence="7">Cytochrome C oxidase assembly protein</fullName>
    </submittedName>
</protein>
<evidence type="ECO:0000313" key="8">
    <source>
        <dbReference type="Proteomes" id="UP000031030"/>
    </source>
</evidence>
<dbReference type="InterPro" id="IPR019108">
    <property type="entry name" value="Caa3_assmbl_CtaG-rel"/>
</dbReference>
<name>A0A0B2A3S7_9MICO</name>
<keyword evidence="5 6" id="KW-0472">Membrane</keyword>
<feature type="transmembrane region" description="Helical" evidence="6">
    <location>
        <begin position="155"/>
        <end position="176"/>
    </location>
</feature>
<reference evidence="7 8" key="1">
    <citation type="submission" date="2014-11" db="EMBL/GenBank/DDBJ databases">
        <title>Genome sequence of Microbacterium mangrovi MUSC 115(T).</title>
        <authorList>
            <person name="Lee L.-H."/>
        </authorList>
    </citation>
    <scope>NUCLEOTIDE SEQUENCE [LARGE SCALE GENOMIC DNA]</scope>
    <source>
        <strain evidence="7 8">MUSC 115</strain>
    </source>
</reference>
<feature type="transmembrane region" description="Helical" evidence="6">
    <location>
        <begin position="12"/>
        <end position="35"/>
    </location>
</feature>
<evidence type="ECO:0000256" key="5">
    <source>
        <dbReference type="ARBA" id="ARBA00023136"/>
    </source>
</evidence>
<dbReference type="Pfam" id="PF09678">
    <property type="entry name" value="Caa3_CtaG"/>
    <property type="match status" value="1"/>
</dbReference>
<keyword evidence="4 6" id="KW-1133">Transmembrane helix</keyword>
<dbReference type="GO" id="GO:0005886">
    <property type="term" value="C:plasma membrane"/>
    <property type="evidence" value="ECO:0007669"/>
    <property type="project" value="UniProtKB-SubCell"/>
</dbReference>
<evidence type="ECO:0000256" key="4">
    <source>
        <dbReference type="ARBA" id="ARBA00022989"/>
    </source>
</evidence>
<proteinExistence type="predicted"/>
<keyword evidence="8" id="KW-1185">Reference proteome</keyword>
<dbReference type="AlphaFoldDB" id="A0A0B2A3S7"/>
<dbReference type="EMBL" id="JTDK01000015">
    <property type="protein sequence ID" value="KHK96449.1"/>
    <property type="molecule type" value="Genomic_DNA"/>
</dbReference>
<evidence type="ECO:0000256" key="3">
    <source>
        <dbReference type="ARBA" id="ARBA00022692"/>
    </source>
</evidence>
<sequence>MHRKGAAWPARYTLAYYLGGMGSYAFVELGFLGTYAHDLRWAFTTRIALLIFVVPALIAAGRPLELLIQASGDGGAARITRILRWRIVRMFGNAMFATVFVAGVFLLFLTPFAWTMRGTPWMEAALGIVVPLLGLIMVLPIAATTGMRSSTFITIEFLLAFVELLIDSIPGILLRLDDAIADHAPVIHNSAPWWPSPLHDQHLSGDFIWFIAEVIDVPILVILLVRWMRRDKAEAKEYDDLTDDEYEAMAQAHLRGER</sequence>
<feature type="transmembrane region" description="Helical" evidence="6">
    <location>
        <begin position="41"/>
        <end position="60"/>
    </location>
</feature>
<evidence type="ECO:0000256" key="1">
    <source>
        <dbReference type="ARBA" id="ARBA00004651"/>
    </source>
</evidence>
<feature type="transmembrane region" description="Helical" evidence="6">
    <location>
        <begin position="207"/>
        <end position="227"/>
    </location>
</feature>
<dbReference type="STRING" id="1348253.LK09_15635"/>
<evidence type="ECO:0000256" key="2">
    <source>
        <dbReference type="ARBA" id="ARBA00022475"/>
    </source>
</evidence>
<evidence type="ECO:0000313" key="7">
    <source>
        <dbReference type="EMBL" id="KHK96449.1"/>
    </source>
</evidence>
<keyword evidence="2" id="KW-1003">Cell membrane</keyword>